<organism evidence="6 7">
    <name type="scientific">Musa acuminata subsp. malaccensis</name>
    <name type="common">Wild banana</name>
    <name type="synonym">Musa malaccensis</name>
    <dbReference type="NCBI Taxonomy" id="214687"/>
    <lineage>
        <taxon>Eukaryota</taxon>
        <taxon>Viridiplantae</taxon>
        <taxon>Streptophyta</taxon>
        <taxon>Embryophyta</taxon>
        <taxon>Tracheophyta</taxon>
        <taxon>Spermatophyta</taxon>
        <taxon>Magnoliopsida</taxon>
        <taxon>Liliopsida</taxon>
        <taxon>Zingiberales</taxon>
        <taxon>Musaceae</taxon>
        <taxon>Musa</taxon>
    </lineage>
</organism>
<dbReference type="GO" id="GO:0009536">
    <property type="term" value="C:plastid"/>
    <property type="evidence" value="ECO:0000318"/>
    <property type="project" value="GO_Central"/>
</dbReference>
<dbReference type="FunCoup" id="A0A804L4W1">
    <property type="interactions" value="661"/>
</dbReference>
<keyword evidence="3" id="KW-0687">Ribonucleoprotein</keyword>
<dbReference type="GO" id="GO:0032544">
    <property type="term" value="P:plastid translation"/>
    <property type="evidence" value="ECO:0000318"/>
    <property type="project" value="GO_Central"/>
</dbReference>
<protein>
    <submittedName>
        <fullName evidence="5">(wild Malaysian banana) hypothetical protein</fullName>
    </submittedName>
</protein>
<keyword evidence="7" id="KW-1185">Reference proteome</keyword>
<dbReference type="EMBL" id="HG996475">
    <property type="protein sequence ID" value="CAG1863730.1"/>
    <property type="molecule type" value="Genomic_DNA"/>
</dbReference>
<evidence type="ECO:0000313" key="6">
    <source>
        <dbReference type="EnsemblPlants" id="Ma11_p06380.1"/>
    </source>
</evidence>
<dbReference type="AlphaFoldDB" id="A0A804L4W1"/>
<dbReference type="OrthoDB" id="911986at2759"/>
<evidence type="ECO:0000256" key="3">
    <source>
        <dbReference type="ARBA" id="ARBA00023274"/>
    </source>
</evidence>
<sequence length="94" mass="10657">MAMRWLARAAMQRLAHQPMVRSFSSMMPAATSEALPVAGFVVPCGRGDKKTKRGKRFKGSFGNSRGKRKKMIQRIKDRVEVPRSTPWPLPFKLI</sequence>
<dbReference type="InterPro" id="IPR044695">
    <property type="entry name" value="Ribosomal_bTHXc/bTHXc_plant"/>
</dbReference>
<reference evidence="5" key="1">
    <citation type="submission" date="2021-03" db="EMBL/GenBank/DDBJ databases">
        <authorList>
            <consortium name="Genoscope - CEA"/>
            <person name="William W."/>
        </authorList>
    </citation>
    <scope>NUCLEOTIDE SEQUENCE</scope>
    <source>
        <strain evidence="5">Doubled-haploid Pahang</strain>
    </source>
</reference>
<dbReference type="Proteomes" id="UP000012960">
    <property type="component" value="Unplaced"/>
</dbReference>
<evidence type="ECO:0000313" key="5">
    <source>
        <dbReference type="EMBL" id="CAG1863730.1"/>
    </source>
</evidence>
<keyword evidence="2" id="KW-0689">Ribosomal protein</keyword>
<reference evidence="6" key="2">
    <citation type="submission" date="2021-05" db="UniProtKB">
        <authorList>
            <consortium name="EnsemblPlants"/>
        </authorList>
    </citation>
    <scope>IDENTIFICATION</scope>
    <source>
        <strain evidence="6">subsp. malaccensis</strain>
    </source>
</reference>
<dbReference type="NCBIfam" id="TIGR04560">
    <property type="entry name" value="ribo_THX"/>
    <property type="match status" value="1"/>
</dbReference>
<feature type="region of interest" description="Disordered" evidence="4">
    <location>
        <begin position="48"/>
        <end position="72"/>
    </location>
</feature>
<dbReference type="EnsemblPlants" id="Ma11_t06380.1">
    <property type="protein sequence ID" value="Ma11_p06380.1"/>
    <property type="gene ID" value="Ma11_g06380"/>
</dbReference>
<accession>A0A804L4W1</accession>
<evidence type="ECO:0000256" key="2">
    <source>
        <dbReference type="ARBA" id="ARBA00022980"/>
    </source>
</evidence>
<evidence type="ECO:0000256" key="1">
    <source>
        <dbReference type="ARBA" id="ARBA00010834"/>
    </source>
</evidence>
<dbReference type="Pfam" id="PF17067">
    <property type="entry name" value="RPS31"/>
    <property type="match status" value="1"/>
</dbReference>
<dbReference type="PANTHER" id="PTHR34550">
    <property type="entry name" value="30S RIBOSOMAL PROTEIN S31, CHLOROPLASTIC"/>
    <property type="match status" value="1"/>
</dbReference>
<dbReference type="GO" id="GO:0005840">
    <property type="term" value="C:ribosome"/>
    <property type="evidence" value="ECO:0007669"/>
    <property type="project" value="UniProtKB-KW"/>
</dbReference>
<evidence type="ECO:0000313" key="7">
    <source>
        <dbReference type="Proteomes" id="UP000012960"/>
    </source>
</evidence>
<name>A0A804L4W1_MUSAM</name>
<evidence type="ECO:0000256" key="4">
    <source>
        <dbReference type="SAM" id="MobiDB-lite"/>
    </source>
</evidence>
<gene>
    <name evidence="5" type="ORF">GSMUA_18980.1</name>
</gene>
<proteinExistence type="inferred from homology"/>
<comment type="similarity">
    <text evidence="1">Belongs to the bacterial ribosomal protein bTHX family.</text>
</comment>
<feature type="compositionally biased region" description="Basic residues" evidence="4">
    <location>
        <begin position="49"/>
        <end position="58"/>
    </location>
</feature>
<dbReference type="GO" id="GO:1990904">
    <property type="term" value="C:ribonucleoprotein complex"/>
    <property type="evidence" value="ECO:0007669"/>
    <property type="project" value="UniProtKB-KW"/>
</dbReference>
<dbReference type="Gramene" id="Ma11_t06380.1">
    <property type="protein sequence ID" value="Ma11_p06380.1"/>
    <property type="gene ID" value="Ma11_g06380"/>
</dbReference>
<dbReference type="PANTHER" id="PTHR34550:SF3">
    <property type="entry name" value="SMALL RIBOSOMAL SUBUNIT PROTEIN BTHXM"/>
    <property type="match status" value="1"/>
</dbReference>
<dbReference type="InterPro" id="IPR030826">
    <property type="entry name" value="Ribosomal_bTHX/bTHXc/bTHXm"/>
</dbReference>
<dbReference type="InParanoid" id="A0A804L4W1"/>